<dbReference type="PANTHER" id="PTHR10648">
    <property type="entry name" value="SERINE/THREONINE-PROTEIN PHOSPHATASE PP2A 65 KDA REGULATORY SUBUNIT"/>
    <property type="match status" value="1"/>
</dbReference>
<evidence type="ECO:0000259" key="4">
    <source>
        <dbReference type="Pfam" id="PF22956"/>
    </source>
</evidence>
<evidence type="ECO:0000256" key="2">
    <source>
        <dbReference type="PROSITE-ProRule" id="PRU00103"/>
    </source>
</evidence>
<feature type="compositionally biased region" description="Polar residues" evidence="3">
    <location>
        <begin position="503"/>
        <end position="514"/>
    </location>
</feature>
<sequence length="935" mass="101277">EKLKVFCSLPTIAASLGPNETREKLVPTIAELVTNAINAGDDEVLLVIAQTLGGFTELVGGKDHASCLLPILEKIISCVEEVVVAQAACDALVEIIPKLPMEVIQEKCVGMIRRILEEDLYCASRKVTCKLITTCYPLVSAKFQTDLKYRIFHLADSDDEVPLVRAAAVQQLVDLSKLIGSELKTELCLLLTSLVSDNQRVVRAACVGPLVELGRMVTDPNEFDSAVRPCIDKLASDTTRDTRRAMAESITPLQQVACGFGGSTRSLHQIMLSLLEDNEVETRRVATTQLKDFCLASPPDILVGVLLPQLREHLVVEREEPVRAELVRCAVSLLPSISREDSIPLVQHILAFLNDTSSQSKQYVFEHFSDLITLIPATDVQLTLLPSLVRLWQDRNWRVRLGVVQSVPCLYQSLPEACVRDTVLPANLAWLRDPSWYVRECACRSLARLLRVFPGLCKEVLNGVGQKAAAAAAAATQSSATPSAAPASSGGGTTSGSAPGATNTSPSSANTNAGSPSTNNSQAANTNTEAAGAGLSSSSFSNSPGNATTLSSINAITAQAAAGGLKALATDTNYHLRQVYITAIQTIWGPGIPDEPAYSATGDNPDMGICLPGVQNAYLAVTSKNNSTSAVPACCQPPPSLPAVHLSTCASQLLRLASEDVVANVRICAAQALQLISGALDKKFIQKEVIPTLRKVAENDADLDVRYYAQESLLRSQSISTPSPTAARMYERMYLVVEKTDPASYAQLYNLAVMGIVDKFFVVVDSCVPVAIRHLSEQQSKRSWDEISIGADNVGQNVRGFRGSKLLNSGMNVCRRRTVFFFAYCQFSGEMDADEENRYKYAKYRCLNRSWYLPVESRLAKRHDEVIDQLIYGLTNDAFKPSRVLAVLRGRKHLGSLCQGQCRNPSRPSVRTGLSIPLPPAQSHALRPCHLALTV</sequence>
<proteinExistence type="predicted"/>
<feature type="compositionally biased region" description="Low complexity" evidence="3">
    <location>
        <begin position="477"/>
        <end position="488"/>
    </location>
</feature>
<evidence type="ECO:0000313" key="5">
    <source>
        <dbReference type="EMBL" id="GAA50206.1"/>
    </source>
</evidence>
<evidence type="ECO:0000256" key="1">
    <source>
        <dbReference type="ARBA" id="ARBA00022737"/>
    </source>
</evidence>
<dbReference type="GO" id="GO:0019888">
    <property type="term" value="F:protein phosphatase regulator activity"/>
    <property type="evidence" value="ECO:0007669"/>
    <property type="project" value="TreeGrafter"/>
</dbReference>
<evidence type="ECO:0000256" key="3">
    <source>
        <dbReference type="SAM" id="MobiDB-lite"/>
    </source>
</evidence>
<feature type="non-terminal residue" evidence="5">
    <location>
        <position position="1"/>
    </location>
</feature>
<dbReference type="EMBL" id="DF143022">
    <property type="protein sequence ID" value="GAA50206.1"/>
    <property type="molecule type" value="Genomic_DNA"/>
</dbReference>
<dbReference type="GO" id="GO:0005829">
    <property type="term" value="C:cytosol"/>
    <property type="evidence" value="ECO:0007669"/>
    <property type="project" value="TreeGrafter"/>
</dbReference>
<dbReference type="InterPro" id="IPR000357">
    <property type="entry name" value="HEAT"/>
</dbReference>
<organism evidence="5 6">
    <name type="scientific">Clonorchis sinensis</name>
    <name type="common">Chinese liver fluke</name>
    <dbReference type="NCBI Taxonomy" id="79923"/>
    <lineage>
        <taxon>Eukaryota</taxon>
        <taxon>Metazoa</taxon>
        <taxon>Spiralia</taxon>
        <taxon>Lophotrochozoa</taxon>
        <taxon>Platyhelminthes</taxon>
        <taxon>Trematoda</taxon>
        <taxon>Digenea</taxon>
        <taxon>Opisthorchiida</taxon>
        <taxon>Opisthorchiata</taxon>
        <taxon>Opisthorchiidae</taxon>
        <taxon>Clonorchis</taxon>
    </lineage>
</organism>
<gene>
    <name evidence="5" type="ORF">CLF_104231</name>
</gene>
<dbReference type="Gene3D" id="1.25.10.10">
    <property type="entry name" value="Leucine-rich Repeat Variant"/>
    <property type="match status" value="1"/>
</dbReference>
<reference evidence="5" key="1">
    <citation type="journal article" date="2011" name="Genome Biol.">
        <title>The draft genome of the carcinogenic human liver fluke Clonorchis sinensis.</title>
        <authorList>
            <person name="Wang X."/>
            <person name="Chen W."/>
            <person name="Huang Y."/>
            <person name="Sun J."/>
            <person name="Men J."/>
            <person name="Liu H."/>
            <person name="Luo F."/>
            <person name="Guo L."/>
            <person name="Lv X."/>
            <person name="Deng C."/>
            <person name="Zhou C."/>
            <person name="Fan Y."/>
            <person name="Li X."/>
            <person name="Huang L."/>
            <person name="Hu Y."/>
            <person name="Liang C."/>
            <person name="Hu X."/>
            <person name="Xu J."/>
            <person name="Yu X."/>
        </authorList>
    </citation>
    <scope>NUCLEOTIDE SEQUENCE [LARGE SCALE GENOMIC DNA]</scope>
    <source>
        <strain evidence="5">Henan</strain>
    </source>
</reference>
<dbReference type="GO" id="GO:0005634">
    <property type="term" value="C:nucleus"/>
    <property type="evidence" value="ECO:0007669"/>
    <property type="project" value="TreeGrafter"/>
</dbReference>
<dbReference type="Proteomes" id="UP000008909">
    <property type="component" value="Unassembled WGS sequence"/>
</dbReference>
<keyword evidence="1" id="KW-0677">Repeat</keyword>
<dbReference type="SUPFAM" id="SSF48371">
    <property type="entry name" value="ARM repeat"/>
    <property type="match status" value="1"/>
</dbReference>
<feature type="compositionally biased region" description="Low complexity" evidence="3">
    <location>
        <begin position="515"/>
        <end position="541"/>
    </location>
</feature>
<keyword evidence="6" id="KW-1185">Reference proteome</keyword>
<dbReference type="InterPro" id="IPR016024">
    <property type="entry name" value="ARM-type_fold"/>
</dbReference>
<dbReference type="Pfam" id="PF22956">
    <property type="entry name" value="VPS15-like_hel"/>
    <property type="match status" value="1"/>
</dbReference>
<feature type="repeat" description="HEAT" evidence="2">
    <location>
        <begin position="384"/>
        <end position="422"/>
    </location>
</feature>
<evidence type="ECO:0000313" key="6">
    <source>
        <dbReference type="Proteomes" id="UP000008909"/>
    </source>
</evidence>
<dbReference type="PANTHER" id="PTHR10648:SF4">
    <property type="entry name" value="PROTEIN PHOSPHATASE 2 (FORMERLY 2A), REGULATORY SUBUNIT A, BETA ISOFORM-RELATED"/>
    <property type="match status" value="1"/>
</dbReference>
<dbReference type="Pfam" id="PF02985">
    <property type="entry name" value="HEAT"/>
    <property type="match status" value="1"/>
</dbReference>
<dbReference type="PROSITE" id="PS50077">
    <property type="entry name" value="HEAT_REPEAT"/>
    <property type="match status" value="1"/>
</dbReference>
<dbReference type="InterPro" id="IPR055231">
    <property type="entry name" value="2AA_helical"/>
</dbReference>
<dbReference type="InterPro" id="IPR021133">
    <property type="entry name" value="HEAT_type_2"/>
</dbReference>
<feature type="region of interest" description="Disordered" evidence="3">
    <location>
        <begin position="477"/>
        <end position="541"/>
    </location>
</feature>
<name>G7YB72_CLOSI</name>
<accession>G7YB72</accession>
<dbReference type="GO" id="GO:0000159">
    <property type="term" value="C:protein phosphatase type 2A complex"/>
    <property type="evidence" value="ECO:0007669"/>
    <property type="project" value="TreeGrafter"/>
</dbReference>
<dbReference type="InterPro" id="IPR011989">
    <property type="entry name" value="ARM-like"/>
</dbReference>
<dbReference type="AlphaFoldDB" id="G7YB72"/>
<reference key="2">
    <citation type="submission" date="2011-10" db="EMBL/GenBank/DDBJ databases">
        <title>The genome and transcriptome sequence of Clonorchis sinensis provide insights into the carcinogenic liver fluke.</title>
        <authorList>
            <person name="Wang X."/>
            <person name="Huang Y."/>
            <person name="Chen W."/>
            <person name="Liu H."/>
            <person name="Guo L."/>
            <person name="Chen Y."/>
            <person name="Luo F."/>
            <person name="Zhou W."/>
            <person name="Sun J."/>
            <person name="Mao Q."/>
            <person name="Liang P."/>
            <person name="Zhou C."/>
            <person name="Tian Y."/>
            <person name="Men J."/>
            <person name="Lv X."/>
            <person name="Huang L."/>
            <person name="Zhou J."/>
            <person name="Hu Y."/>
            <person name="Li R."/>
            <person name="Zhang F."/>
            <person name="Lei H."/>
            <person name="Li X."/>
            <person name="Hu X."/>
            <person name="Liang C."/>
            <person name="Xu J."/>
            <person name="Wu Z."/>
            <person name="Yu X."/>
        </authorList>
    </citation>
    <scope>NUCLEOTIDE SEQUENCE</scope>
    <source>
        <strain>Henan</strain>
    </source>
</reference>
<dbReference type="InterPro" id="IPR051023">
    <property type="entry name" value="PP2A_Regulatory_Subunit_A"/>
</dbReference>
<feature type="domain" description="Phosphatase 2A Regulatory Subunit A helical" evidence="4">
    <location>
        <begin position="164"/>
        <end position="410"/>
    </location>
</feature>
<protein>
    <submittedName>
        <fullName evidence="5">Probable serine/threonine-protein phosphatase PP2A regulatory subunit</fullName>
    </submittedName>
</protein>